<dbReference type="NCBIfam" id="TIGR00589">
    <property type="entry name" value="ogt"/>
    <property type="match status" value="1"/>
</dbReference>
<keyword evidence="4 10" id="KW-0489">Methyltransferase</keyword>
<dbReference type="OrthoDB" id="9802228at2"/>
<comment type="similarity">
    <text evidence="2">Belongs to the MGMT family.</text>
</comment>
<evidence type="ECO:0000313" key="10">
    <source>
        <dbReference type="EMBL" id="KAA6186252.1"/>
    </source>
</evidence>
<feature type="domain" description="Methylated-DNA-[protein]-cysteine S-methyltransferase DNA binding" evidence="9">
    <location>
        <begin position="72"/>
        <end position="153"/>
    </location>
</feature>
<comment type="caution">
    <text evidence="10">The sequence shown here is derived from an EMBL/GenBank/DDBJ whole genome shotgun (WGS) entry which is preliminary data.</text>
</comment>
<evidence type="ECO:0000313" key="11">
    <source>
        <dbReference type="Proteomes" id="UP000322981"/>
    </source>
</evidence>
<dbReference type="InterPro" id="IPR036217">
    <property type="entry name" value="MethylDNA_cys_MeTrfase_DNAb"/>
</dbReference>
<dbReference type="Gene3D" id="1.10.10.10">
    <property type="entry name" value="Winged helix-like DNA-binding domain superfamily/Winged helix DNA-binding domain"/>
    <property type="match status" value="1"/>
</dbReference>
<dbReference type="SUPFAM" id="SSF46767">
    <property type="entry name" value="Methylated DNA-protein cysteine methyltransferase, C-terminal domain"/>
    <property type="match status" value="1"/>
</dbReference>
<keyword evidence="5 10" id="KW-0808">Transferase</keyword>
<dbReference type="InterPro" id="IPR036388">
    <property type="entry name" value="WH-like_DNA-bd_sf"/>
</dbReference>
<organism evidence="10 11">
    <name type="scientific">Thiohalocapsa marina</name>
    <dbReference type="NCBI Taxonomy" id="424902"/>
    <lineage>
        <taxon>Bacteria</taxon>
        <taxon>Pseudomonadati</taxon>
        <taxon>Pseudomonadota</taxon>
        <taxon>Gammaproteobacteria</taxon>
        <taxon>Chromatiales</taxon>
        <taxon>Chromatiaceae</taxon>
        <taxon>Thiohalocapsa</taxon>
    </lineage>
</organism>
<evidence type="ECO:0000256" key="5">
    <source>
        <dbReference type="ARBA" id="ARBA00022679"/>
    </source>
</evidence>
<dbReference type="PANTHER" id="PTHR10815">
    <property type="entry name" value="METHYLATED-DNA--PROTEIN-CYSTEINE METHYLTRANSFERASE"/>
    <property type="match status" value="1"/>
</dbReference>
<evidence type="ECO:0000259" key="9">
    <source>
        <dbReference type="Pfam" id="PF01035"/>
    </source>
</evidence>
<proteinExistence type="inferred from homology"/>
<dbReference type="EMBL" id="VWXX01000005">
    <property type="protein sequence ID" value="KAA6186252.1"/>
    <property type="molecule type" value="Genomic_DNA"/>
</dbReference>
<accession>A0A5M8FSX0</accession>
<dbReference type="EC" id="2.1.1.63" evidence="3"/>
<dbReference type="GO" id="GO:0006281">
    <property type="term" value="P:DNA repair"/>
    <property type="evidence" value="ECO:0007669"/>
    <property type="project" value="UniProtKB-KW"/>
</dbReference>
<dbReference type="InterPro" id="IPR014048">
    <property type="entry name" value="MethylDNA_cys_MeTrfase_DNA-bd"/>
</dbReference>
<evidence type="ECO:0000256" key="4">
    <source>
        <dbReference type="ARBA" id="ARBA00022603"/>
    </source>
</evidence>
<evidence type="ECO:0000256" key="7">
    <source>
        <dbReference type="ARBA" id="ARBA00023204"/>
    </source>
</evidence>
<dbReference type="PROSITE" id="PS00374">
    <property type="entry name" value="MGMT"/>
    <property type="match status" value="1"/>
</dbReference>
<comment type="catalytic activity">
    <reaction evidence="1">
        <text>a 4-O-methyl-thymidine in DNA + L-cysteinyl-[protein] = a thymidine in DNA + S-methyl-L-cysteinyl-[protein]</text>
        <dbReference type="Rhea" id="RHEA:53428"/>
        <dbReference type="Rhea" id="RHEA-COMP:10131"/>
        <dbReference type="Rhea" id="RHEA-COMP:10132"/>
        <dbReference type="Rhea" id="RHEA-COMP:13555"/>
        <dbReference type="Rhea" id="RHEA-COMP:13556"/>
        <dbReference type="ChEBI" id="CHEBI:29950"/>
        <dbReference type="ChEBI" id="CHEBI:82612"/>
        <dbReference type="ChEBI" id="CHEBI:137386"/>
        <dbReference type="ChEBI" id="CHEBI:137387"/>
        <dbReference type="EC" id="2.1.1.63"/>
    </reaction>
</comment>
<dbReference type="GO" id="GO:0003908">
    <property type="term" value="F:methylated-DNA-[protein]-cysteine S-methyltransferase activity"/>
    <property type="evidence" value="ECO:0007669"/>
    <property type="project" value="UniProtKB-EC"/>
</dbReference>
<comment type="catalytic activity">
    <reaction evidence="8">
        <text>a 6-O-methyl-2'-deoxyguanosine in DNA + L-cysteinyl-[protein] = S-methyl-L-cysteinyl-[protein] + a 2'-deoxyguanosine in DNA</text>
        <dbReference type="Rhea" id="RHEA:24000"/>
        <dbReference type="Rhea" id="RHEA-COMP:10131"/>
        <dbReference type="Rhea" id="RHEA-COMP:10132"/>
        <dbReference type="Rhea" id="RHEA-COMP:11367"/>
        <dbReference type="Rhea" id="RHEA-COMP:11368"/>
        <dbReference type="ChEBI" id="CHEBI:29950"/>
        <dbReference type="ChEBI" id="CHEBI:82612"/>
        <dbReference type="ChEBI" id="CHEBI:85445"/>
        <dbReference type="ChEBI" id="CHEBI:85448"/>
        <dbReference type="EC" id="2.1.1.63"/>
    </reaction>
</comment>
<name>A0A5M8FSX0_9GAMM</name>
<evidence type="ECO:0000256" key="1">
    <source>
        <dbReference type="ARBA" id="ARBA00001286"/>
    </source>
</evidence>
<dbReference type="AlphaFoldDB" id="A0A5M8FSX0"/>
<reference evidence="10 11" key="1">
    <citation type="submission" date="2019-09" db="EMBL/GenBank/DDBJ databases">
        <title>Whole-genome sequence of the purple sulfur bacterium Thiohalocapsa marina DSM 19078.</title>
        <authorList>
            <person name="Kyndt J.A."/>
            <person name="Meyer T.E."/>
        </authorList>
    </citation>
    <scope>NUCLEOTIDE SEQUENCE [LARGE SCALE GENOMIC DNA]</scope>
    <source>
        <strain evidence="10 11">DSM 19078</strain>
    </source>
</reference>
<dbReference type="RefSeq" id="WP_150091217.1">
    <property type="nucleotide sequence ID" value="NZ_JBFUOH010000031.1"/>
</dbReference>
<dbReference type="PANTHER" id="PTHR10815:SF13">
    <property type="entry name" value="METHYLATED-DNA--PROTEIN-CYSTEINE METHYLTRANSFERASE"/>
    <property type="match status" value="1"/>
</dbReference>
<evidence type="ECO:0000256" key="2">
    <source>
        <dbReference type="ARBA" id="ARBA00008711"/>
    </source>
</evidence>
<dbReference type="CDD" id="cd06445">
    <property type="entry name" value="ATase"/>
    <property type="match status" value="1"/>
</dbReference>
<keyword evidence="7" id="KW-0234">DNA repair</keyword>
<keyword evidence="11" id="KW-1185">Reference proteome</keyword>
<dbReference type="Pfam" id="PF01035">
    <property type="entry name" value="DNA_binding_1"/>
    <property type="match status" value="1"/>
</dbReference>
<gene>
    <name evidence="10" type="ORF">F2Q65_05475</name>
</gene>
<dbReference type="GO" id="GO:0032259">
    <property type="term" value="P:methylation"/>
    <property type="evidence" value="ECO:0007669"/>
    <property type="project" value="UniProtKB-KW"/>
</dbReference>
<protein>
    <recommendedName>
        <fullName evidence="3">methylated-DNA--[protein]-cysteine S-methyltransferase</fullName>
        <ecNumber evidence="3">2.1.1.63</ecNumber>
    </recommendedName>
</protein>
<evidence type="ECO:0000256" key="3">
    <source>
        <dbReference type="ARBA" id="ARBA00011918"/>
    </source>
</evidence>
<keyword evidence="6" id="KW-0227">DNA damage</keyword>
<sequence length="157" mass="16523">MSCLDTPVGTIGVRWIDCGVLGVDLEPMGLASGGRDMWADPCPDWLQQPLLAYFDDPGPPIPVPRVPTGTRFQQRVWQAISAIPAGSTRTYGELALELGTSARAVGGACRANPWPLLVPCHRVVSGHGLGGFAGAVSGRLTVVKAWLLAHEGVGSNR</sequence>
<evidence type="ECO:0000256" key="8">
    <source>
        <dbReference type="ARBA" id="ARBA00049348"/>
    </source>
</evidence>
<dbReference type="Proteomes" id="UP000322981">
    <property type="component" value="Unassembled WGS sequence"/>
</dbReference>
<dbReference type="InterPro" id="IPR001497">
    <property type="entry name" value="MethylDNA_cys_MeTrfase_AS"/>
</dbReference>
<evidence type="ECO:0000256" key="6">
    <source>
        <dbReference type="ARBA" id="ARBA00022763"/>
    </source>
</evidence>
<dbReference type="FunFam" id="1.10.10.10:FF:000214">
    <property type="entry name" value="Methylated-DNA--protein-cysteine methyltransferase"/>
    <property type="match status" value="1"/>
</dbReference>